<accession>A0A1I6FMX8</accession>
<keyword evidence="4" id="KW-1185">Reference proteome</keyword>
<proteinExistence type="predicted"/>
<gene>
    <name evidence="3" type="ORF">SAMN04490243_0123</name>
</gene>
<protein>
    <submittedName>
        <fullName evidence="3">7-keto-8-aminopelargonate synthetase</fullName>
    </submittedName>
</protein>
<comment type="cofactor">
    <cofactor evidence="1">
        <name>pyridoxal 5'-phosphate</name>
        <dbReference type="ChEBI" id="CHEBI:597326"/>
    </cofactor>
</comment>
<reference evidence="3 4" key="1">
    <citation type="submission" date="2016-10" db="EMBL/GenBank/DDBJ databases">
        <authorList>
            <person name="de Groot N.N."/>
        </authorList>
    </citation>
    <scope>NUCLEOTIDE SEQUENCE [LARGE SCALE GENOMIC DNA]</scope>
    <source>
        <strain evidence="3 4">DSM 21019</strain>
    </source>
</reference>
<dbReference type="Proteomes" id="UP000199534">
    <property type="component" value="Unassembled WGS sequence"/>
</dbReference>
<dbReference type="STRING" id="400055.SAMN04490243_0123"/>
<name>A0A1I6FMX8_9FLAO</name>
<sequence length="360" mass="39064">MTLEINQFPGAAFQDGFRDYLNFAGTAYLAMQAQPYFQDAIARYTKQWGTHWGASRIGNLQLGIFARVESEIAQWTGAATALTLSSGFLAARLLIESSLSQGFTLYYAPSTHAALLPPGATRYSNWKQLVEAMLNQLKSNDEARPALVCDTLDFEQGPIPLTESLQRSGFLAQMAPHLNQIALIADDSHGLGILGLKGSGLYRELAGFGFSQVSVCASLGKAMGIPAGVILGPAEQQLLLKEHPLFVGASPCAPGPLAALGEGLQKGWYFRQLQRLQKNCNYFEGLVRGMHGLNSFPDYPVFTFSNPKLAEYLLANGMVITHFRYPAEASDDSRSRIVIHAGHSQAQLTLLGQAISSYGK</sequence>
<evidence type="ECO:0000313" key="3">
    <source>
        <dbReference type="EMBL" id="SFR31296.1"/>
    </source>
</evidence>
<dbReference type="InterPro" id="IPR015424">
    <property type="entry name" value="PyrdxlP-dep_Trfase"/>
</dbReference>
<keyword evidence="2" id="KW-0808">Transferase</keyword>
<dbReference type="SUPFAM" id="SSF53383">
    <property type="entry name" value="PLP-dependent transferases"/>
    <property type="match status" value="1"/>
</dbReference>
<dbReference type="EMBL" id="FOYQ01000001">
    <property type="protein sequence ID" value="SFR31296.1"/>
    <property type="molecule type" value="Genomic_DNA"/>
</dbReference>
<dbReference type="OrthoDB" id="846426at2"/>
<dbReference type="AlphaFoldDB" id="A0A1I6FMX8"/>
<dbReference type="Gene3D" id="3.90.1150.10">
    <property type="entry name" value="Aspartate Aminotransferase, domain 1"/>
    <property type="match status" value="1"/>
</dbReference>
<evidence type="ECO:0000256" key="1">
    <source>
        <dbReference type="ARBA" id="ARBA00001933"/>
    </source>
</evidence>
<organism evidence="3 4">
    <name type="scientific">Robiginitalea myxolifaciens</name>
    <dbReference type="NCBI Taxonomy" id="400055"/>
    <lineage>
        <taxon>Bacteria</taxon>
        <taxon>Pseudomonadati</taxon>
        <taxon>Bacteroidota</taxon>
        <taxon>Flavobacteriia</taxon>
        <taxon>Flavobacteriales</taxon>
        <taxon>Flavobacteriaceae</taxon>
        <taxon>Robiginitalea</taxon>
    </lineage>
</organism>
<dbReference type="GO" id="GO:0016740">
    <property type="term" value="F:transferase activity"/>
    <property type="evidence" value="ECO:0007669"/>
    <property type="project" value="UniProtKB-KW"/>
</dbReference>
<dbReference type="InterPro" id="IPR015421">
    <property type="entry name" value="PyrdxlP-dep_Trfase_major"/>
</dbReference>
<dbReference type="InterPro" id="IPR050087">
    <property type="entry name" value="AON_synthase_class-II"/>
</dbReference>
<evidence type="ECO:0000256" key="2">
    <source>
        <dbReference type="ARBA" id="ARBA00022679"/>
    </source>
</evidence>
<dbReference type="PANTHER" id="PTHR13693">
    <property type="entry name" value="CLASS II AMINOTRANSFERASE/8-AMINO-7-OXONONANOATE SYNTHASE"/>
    <property type="match status" value="1"/>
</dbReference>
<dbReference type="RefSeq" id="WP_092979862.1">
    <property type="nucleotide sequence ID" value="NZ_FOYQ01000001.1"/>
</dbReference>
<dbReference type="Gene3D" id="3.40.640.10">
    <property type="entry name" value="Type I PLP-dependent aspartate aminotransferase-like (Major domain)"/>
    <property type="match status" value="1"/>
</dbReference>
<dbReference type="InterPro" id="IPR015422">
    <property type="entry name" value="PyrdxlP-dep_Trfase_small"/>
</dbReference>
<evidence type="ECO:0000313" key="4">
    <source>
        <dbReference type="Proteomes" id="UP000199534"/>
    </source>
</evidence>